<dbReference type="OrthoDB" id="9807907at2"/>
<dbReference type="eggNOG" id="COG2865">
    <property type="taxonomic scope" value="Bacteria"/>
</dbReference>
<dbReference type="Pfam" id="PF00076">
    <property type="entry name" value="RRM_1"/>
    <property type="match status" value="1"/>
</dbReference>
<dbReference type="InterPro" id="IPR038461">
    <property type="entry name" value="Schlafen_AlbA_2_dom_sf"/>
</dbReference>
<dbReference type="Pfam" id="PF13749">
    <property type="entry name" value="HATPase_c_4"/>
    <property type="match status" value="1"/>
</dbReference>
<evidence type="ECO:0000259" key="1">
    <source>
        <dbReference type="PROSITE" id="PS50102"/>
    </source>
</evidence>
<evidence type="ECO:0000313" key="3">
    <source>
        <dbReference type="Proteomes" id="UP000027931"/>
    </source>
</evidence>
<dbReference type="Pfam" id="PF04326">
    <property type="entry name" value="SLFN_AlbA_2"/>
    <property type="match status" value="1"/>
</dbReference>
<keyword evidence="3" id="KW-1185">Reference proteome</keyword>
<dbReference type="Proteomes" id="UP000027931">
    <property type="component" value="Unassembled WGS sequence"/>
</dbReference>
<dbReference type="InterPro" id="IPR007421">
    <property type="entry name" value="Schlafen_AlbA_2_dom"/>
</dbReference>
<sequence length="603" mass="69197">MSEILALQERVKNTIQLGESHFREFKTALEGKPESKKPRLSKKICEDIGEALVSFANADGGELLIGVEDDGTVTGVPHNEEDIQFMLNAFSSHVHADSQLPMVHNTRLVIDGKVILFFSVSKGIDDIYQLPDGRCVRRKDKATVPANFRRIIVERQEVKSREYDRQFVDNATIADLDILFVQSMADNYLRGISVEKYLQQIGLAEYTVNGIKLRMAALLLFAKDIQKWHPRSNFRILKVAGTELKPGGNYNALSDETVQGNIFELLVRSWEALRPFLAYKTEFGSDAKFEQKYIYPEGACREALVNAIAHRDYTIQSGIDVFIFDDRMEIKSAGALLSTLTIDGLTQLSGIHESRNSLIARILRENKFMRELGEGMKRIFDLMEEHELEKPVLKSENNSFSVTLFHKSVYTPRQLQWLAIFDEYELTNWQKKIIVLGMDDNPFSQKDIYDAMNTTDRNTYDTEVTGLRKMGILIQFRTHGEAMKLSRQRKIPKQQVPRFKVHIPDNNSTGNDDPIHISKVPLNLREDDVKRLLSVYGKVTKVVLPKTPYDDRIQGYGFVWFENDEVKYEVLNKKVLDFGAFSIRVNEYKPRLKGKRREGSLIR</sequence>
<dbReference type="PROSITE" id="PS50102">
    <property type="entry name" value="RRM"/>
    <property type="match status" value="1"/>
</dbReference>
<dbReference type="EMBL" id="JMIR01000004">
    <property type="protein sequence ID" value="KEO84478.1"/>
    <property type="molecule type" value="Genomic_DNA"/>
</dbReference>
<dbReference type="Gene3D" id="3.30.950.30">
    <property type="entry name" value="Schlafen, AAA domain"/>
    <property type="match status" value="1"/>
</dbReference>
<evidence type="ECO:0000313" key="2">
    <source>
        <dbReference type="EMBL" id="KEO84478.1"/>
    </source>
</evidence>
<name>A0A074LWL3_9BACL</name>
<dbReference type="SMART" id="SM00360">
    <property type="entry name" value="RRM"/>
    <property type="match status" value="1"/>
</dbReference>
<dbReference type="PANTHER" id="PTHR30595:SF6">
    <property type="entry name" value="SCHLAFEN ALBA-2 DOMAIN-CONTAINING PROTEIN"/>
    <property type="match status" value="1"/>
</dbReference>
<dbReference type="AlphaFoldDB" id="A0A074LWL3"/>
<accession>A0A074LWL3</accession>
<dbReference type="InterPro" id="IPR038475">
    <property type="entry name" value="RecG_C_sf"/>
</dbReference>
<dbReference type="STRING" id="1157490.EL26_05100"/>
<dbReference type="Gene3D" id="3.30.565.60">
    <property type="match status" value="1"/>
</dbReference>
<dbReference type="InterPro" id="IPR035979">
    <property type="entry name" value="RBD_domain_sf"/>
</dbReference>
<dbReference type="Gene3D" id="3.30.70.330">
    <property type="match status" value="1"/>
</dbReference>
<gene>
    <name evidence="2" type="ORF">EL26_05100</name>
</gene>
<reference evidence="2 3" key="1">
    <citation type="journal article" date="2013" name="Int. J. Syst. Evol. Microbiol.">
        <title>Tumebacillus flagellatus sp. nov., an alpha-amylase/pullulanase-producing bacterium isolated from cassava wastewater.</title>
        <authorList>
            <person name="Wang Q."/>
            <person name="Xie N."/>
            <person name="Qin Y."/>
            <person name="Shen N."/>
            <person name="Zhu J."/>
            <person name="Mi H."/>
            <person name="Huang R."/>
        </authorList>
    </citation>
    <scope>NUCLEOTIDE SEQUENCE [LARGE SCALE GENOMIC DNA]</scope>
    <source>
        <strain evidence="2 3">GST4</strain>
    </source>
</reference>
<dbReference type="eggNOG" id="COG0724">
    <property type="taxonomic scope" value="Bacteria"/>
</dbReference>
<feature type="domain" description="RRM" evidence="1">
    <location>
        <begin position="513"/>
        <end position="603"/>
    </location>
</feature>
<dbReference type="InterPro" id="IPR000504">
    <property type="entry name" value="RRM_dom"/>
</dbReference>
<organism evidence="2 3">
    <name type="scientific">Tumebacillus flagellatus</name>
    <dbReference type="NCBI Taxonomy" id="1157490"/>
    <lineage>
        <taxon>Bacteria</taxon>
        <taxon>Bacillati</taxon>
        <taxon>Bacillota</taxon>
        <taxon>Bacilli</taxon>
        <taxon>Bacillales</taxon>
        <taxon>Alicyclobacillaceae</taxon>
        <taxon>Tumebacillus</taxon>
    </lineage>
</organism>
<dbReference type="PANTHER" id="PTHR30595">
    <property type="entry name" value="GLPR-RELATED TRANSCRIPTIONAL REPRESSOR"/>
    <property type="match status" value="1"/>
</dbReference>
<proteinExistence type="predicted"/>
<comment type="caution">
    <text evidence="2">The sequence shown here is derived from an EMBL/GenBank/DDBJ whole genome shotgun (WGS) entry which is preliminary data.</text>
</comment>
<protein>
    <recommendedName>
        <fullName evidence="1">RRM domain-containing protein</fullName>
    </recommendedName>
</protein>
<dbReference type="GO" id="GO:0003723">
    <property type="term" value="F:RNA binding"/>
    <property type="evidence" value="ECO:0007669"/>
    <property type="project" value="InterPro"/>
</dbReference>
<dbReference type="InterPro" id="IPR012677">
    <property type="entry name" value="Nucleotide-bd_a/b_plait_sf"/>
</dbReference>
<dbReference type="RefSeq" id="WP_038085082.1">
    <property type="nucleotide sequence ID" value="NZ_JMIR01000004.1"/>
</dbReference>
<dbReference type="SUPFAM" id="SSF54928">
    <property type="entry name" value="RNA-binding domain, RBD"/>
    <property type="match status" value="1"/>
</dbReference>